<proteinExistence type="predicted"/>
<accession>A0AAN5D3I9</accession>
<dbReference type="AlphaFoldDB" id="A0AAN5D3I9"/>
<dbReference type="Gene3D" id="1.10.340.70">
    <property type="match status" value="1"/>
</dbReference>
<evidence type="ECO:0000259" key="1">
    <source>
        <dbReference type="Pfam" id="PF17921"/>
    </source>
</evidence>
<protein>
    <recommendedName>
        <fullName evidence="1">Integrase zinc-binding domain-containing protein</fullName>
    </recommendedName>
</protein>
<keyword evidence="3" id="KW-1185">Reference proteome</keyword>
<feature type="domain" description="Integrase zinc-binding" evidence="1">
    <location>
        <begin position="180"/>
        <end position="230"/>
    </location>
</feature>
<sequence>VLESTVEQIVEGVAINEKIVNIPVYNDTKNQLHFSKHQKIGKWRMVDGAVNEMYLGNEKPIDGRKWSEMRSDWSIVTEKLVKNRGEEMDESLENVLKGFTIGEDVVINAMMTRLRLNEERKKENNERKIIGRKGDKGRDAESEMIRIPDSSRKYSMADLWIDRGILYLLDKKDHKPRLYVPESERLKLVKEVHESVLVGHTGGKKMIQILQKEYVWGSMERDIAKVLKGCGESWRVNEKYVVDMDDYKSRMMITMKKTQDEINERLKGERERMKGEYDRRWENNKLYEPLVGDRVYAYKERGEEKNPKLRIK</sequence>
<dbReference type="Pfam" id="PF17921">
    <property type="entry name" value="Integrase_H2C2"/>
    <property type="match status" value="1"/>
</dbReference>
<gene>
    <name evidence="2" type="ORF">PMAYCL1PPCAC_26093</name>
</gene>
<reference evidence="3" key="1">
    <citation type="submission" date="2022-10" db="EMBL/GenBank/DDBJ databases">
        <title>Genome assembly of Pristionchus species.</title>
        <authorList>
            <person name="Yoshida K."/>
            <person name="Sommer R.J."/>
        </authorList>
    </citation>
    <scope>NUCLEOTIDE SEQUENCE [LARGE SCALE GENOMIC DNA]</scope>
    <source>
        <strain evidence="3">RS5460</strain>
    </source>
</reference>
<dbReference type="EMBL" id="BTRK01000005">
    <property type="protein sequence ID" value="GMR55898.1"/>
    <property type="molecule type" value="Genomic_DNA"/>
</dbReference>
<feature type="non-terminal residue" evidence="2">
    <location>
        <position position="1"/>
    </location>
</feature>
<dbReference type="InterPro" id="IPR041588">
    <property type="entry name" value="Integrase_H2C2"/>
</dbReference>
<evidence type="ECO:0000313" key="2">
    <source>
        <dbReference type="EMBL" id="GMR55898.1"/>
    </source>
</evidence>
<feature type="non-terminal residue" evidence="2">
    <location>
        <position position="312"/>
    </location>
</feature>
<evidence type="ECO:0000313" key="3">
    <source>
        <dbReference type="Proteomes" id="UP001328107"/>
    </source>
</evidence>
<name>A0AAN5D3I9_9BILA</name>
<dbReference type="Proteomes" id="UP001328107">
    <property type="component" value="Unassembled WGS sequence"/>
</dbReference>
<organism evidence="2 3">
    <name type="scientific">Pristionchus mayeri</name>
    <dbReference type="NCBI Taxonomy" id="1317129"/>
    <lineage>
        <taxon>Eukaryota</taxon>
        <taxon>Metazoa</taxon>
        <taxon>Ecdysozoa</taxon>
        <taxon>Nematoda</taxon>
        <taxon>Chromadorea</taxon>
        <taxon>Rhabditida</taxon>
        <taxon>Rhabditina</taxon>
        <taxon>Diplogasteromorpha</taxon>
        <taxon>Diplogasteroidea</taxon>
        <taxon>Neodiplogasteridae</taxon>
        <taxon>Pristionchus</taxon>
    </lineage>
</organism>
<comment type="caution">
    <text evidence="2">The sequence shown here is derived from an EMBL/GenBank/DDBJ whole genome shotgun (WGS) entry which is preliminary data.</text>
</comment>